<dbReference type="Pfam" id="PF08545">
    <property type="entry name" value="ACP_syn_III"/>
    <property type="match status" value="1"/>
</dbReference>
<dbReference type="InterPro" id="IPR016039">
    <property type="entry name" value="Thiolase-like"/>
</dbReference>
<feature type="domain" description="Beta-ketoacyl-[acyl-carrier-protein] synthase III N-terminal" evidence="4">
    <location>
        <begin position="111"/>
        <end position="191"/>
    </location>
</feature>
<reference evidence="6" key="1">
    <citation type="submission" date="2010-12" db="EMBL/GenBank/DDBJ databases">
        <title>Complete sequence of chromosome 1 of Asticcacaulis excentricus CB 48.</title>
        <authorList>
            <consortium name="US DOE Joint Genome Institute"/>
            <person name="Lucas S."/>
            <person name="Copeland A."/>
            <person name="Lapidus A."/>
            <person name="Cheng J.-F."/>
            <person name="Bruce D."/>
            <person name="Goodwin L."/>
            <person name="Pitluck S."/>
            <person name="Teshima H."/>
            <person name="Davenport K."/>
            <person name="Detter J.C."/>
            <person name="Han C."/>
            <person name="Tapia R."/>
            <person name="Land M."/>
            <person name="Hauser L."/>
            <person name="Jeffries C."/>
            <person name="Kyrpides N."/>
            <person name="Ivanova N."/>
            <person name="Ovchinnikova G."/>
            <person name="Brun Y.V."/>
            <person name="Woyke T."/>
        </authorList>
    </citation>
    <scope>NUCLEOTIDE SEQUENCE [LARGE SCALE GENOMIC DNA]</scope>
    <source>
        <strain evidence="6">ATCC 15261 / DSM 4724 / KCTC 12464 / NCIMB 9791 / VKM B-1370 / CB 48</strain>
    </source>
</reference>
<dbReference type="EMBL" id="CP002395">
    <property type="protein sequence ID" value="ADU13806.1"/>
    <property type="molecule type" value="Genomic_DNA"/>
</dbReference>
<dbReference type="GO" id="GO:0033818">
    <property type="term" value="F:beta-ketoacyl-acyl-carrier-protein synthase III activity"/>
    <property type="evidence" value="ECO:0007669"/>
    <property type="project" value="UniProtKB-EC"/>
</dbReference>
<evidence type="ECO:0000313" key="6">
    <source>
        <dbReference type="Proteomes" id="UP000001492"/>
    </source>
</evidence>
<dbReference type="KEGG" id="aex:Astex_2148"/>
<dbReference type="OrthoDB" id="9815506at2"/>
<dbReference type="CDD" id="cd00830">
    <property type="entry name" value="KAS_III"/>
    <property type="match status" value="1"/>
</dbReference>
<dbReference type="GO" id="GO:0004315">
    <property type="term" value="F:3-oxoacyl-[acyl-carrier-protein] synthase activity"/>
    <property type="evidence" value="ECO:0007669"/>
    <property type="project" value="InterPro"/>
</dbReference>
<dbReference type="GO" id="GO:0006633">
    <property type="term" value="P:fatty acid biosynthetic process"/>
    <property type="evidence" value="ECO:0007669"/>
    <property type="project" value="InterPro"/>
</dbReference>
<name>E8RLY7_ASTEC</name>
<dbReference type="PANTHER" id="PTHR34069">
    <property type="entry name" value="3-OXOACYL-[ACYL-CARRIER-PROTEIN] SYNTHASE 3"/>
    <property type="match status" value="1"/>
</dbReference>
<protein>
    <submittedName>
        <fullName evidence="5">Beta-ketoacyl-acyl-carrier-protein synthase III</fullName>
        <ecNumber evidence="5">2.3.1.180</ecNumber>
    </submittedName>
</protein>
<accession>E8RLY7</accession>
<dbReference type="HOGENOM" id="CLU_039592_1_0_5"/>
<dbReference type="PANTHER" id="PTHR34069:SF2">
    <property type="entry name" value="BETA-KETOACYL-[ACYL-CARRIER-PROTEIN] SYNTHASE III"/>
    <property type="match status" value="1"/>
</dbReference>
<proteinExistence type="predicted"/>
<evidence type="ECO:0000256" key="1">
    <source>
        <dbReference type="ARBA" id="ARBA00022679"/>
    </source>
</evidence>
<evidence type="ECO:0000259" key="3">
    <source>
        <dbReference type="Pfam" id="PF08541"/>
    </source>
</evidence>
<keyword evidence="2 5" id="KW-0012">Acyltransferase</keyword>
<gene>
    <name evidence="5" type="ordered locus">Astex_2148</name>
</gene>
<dbReference type="AlphaFoldDB" id="E8RLY7"/>
<organism evidence="5 6">
    <name type="scientific">Asticcacaulis excentricus (strain ATCC 15261 / DSM 4724 / KCTC 12464 / NCIMB 9791 / VKM B-1370 / CB 48)</name>
    <dbReference type="NCBI Taxonomy" id="573065"/>
    <lineage>
        <taxon>Bacteria</taxon>
        <taxon>Pseudomonadati</taxon>
        <taxon>Pseudomonadota</taxon>
        <taxon>Alphaproteobacteria</taxon>
        <taxon>Caulobacterales</taxon>
        <taxon>Caulobacteraceae</taxon>
        <taxon>Asticcacaulis</taxon>
    </lineage>
</organism>
<evidence type="ECO:0000256" key="2">
    <source>
        <dbReference type="ARBA" id="ARBA00023315"/>
    </source>
</evidence>
<dbReference type="Proteomes" id="UP000001492">
    <property type="component" value="Chromosome 1"/>
</dbReference>
<dbReference type="InterPro" id="IPR013751">
    <property type="entry name" value="ACP_syn_III_N"/>
</dbReference>
<dbReference type="SUPFAM" id="SSF53901">
    <property type="entry name" value="Thiolase-like"/>
    <property type="match status" value="1"/>
</dbReference>
<dbReference type="eggNOG" id="COG0332">
    <property type="taxonomic scope" value="Bacteria"/>
</dbReference>
<feature type="domain" description="Beta-ketoacyl-[acyl-carrier-protein] synthase III C-terminal" evidence="3">
    <location>
        <begin position="253"/>
        <end position="339"/>
    </location>
</feature>
<dbReference type="Pfam" id="PF08541">
    <property type="entry name" value="ACP_syn_III_C"/>
    <property type="match status" value="1"/>
</dbReference>
<keyword evidence="1 5" id="KW-0808">Transferase</keyword>
<dbReference type="EC" id="2.3.1.180" evidence="5"/>
<evidence type="ECO:0000259" key="4">
    <source>
        <dbReference type="Pfam" id="PF08545"/>
    </source>
</evidence>
<dbReference type="InterPro" id="IPR013747">
    <property type="entry name" value="ACP_syn_III_C"/>
</dbReference>
<sequence length="353" mass="37172">MTGGVIKGVSIRGLRACVPAQSLGIEGLIPDDAERARLTGSIGVITRRIAPAGVLTSDLCQRAAEGLLAQLGWNRDTIDVLIFVTQSADYVIPSTACALQTRLGLGSCLAFDINLGCSGYPYGLWTAASLLQTLKIEGRPARALVLAGDVSTSKLMPGDRATVPLFGDAGSATALEVDEAAQPMFGEFGTDGSGAAHILVEAGGLKLPLVPPVEPHPADYAEHLFKAARLHLNGTEVFNFTLKAVPALVGRILEASGETADSVDYVVFHQANAFMLNHLRKKAGLPVEKVPVAMERFGNTSSASIPLTIADALHDVFSERRQMVIMGFGVGWSWSAMKLTLGPIPAPGIDDYV</sequence>
<dbReference type="RefSeq" id="WP_013479634.1">
    <property type="nucleotide sequence ID" value="NC_014816.1"/>
</dbReference>
<dbReference type="Gene3D" id="3.40.47.10">
    <property type="match status" value="1"/>
</dbReference>
<dbReference type="GO" id="GO:0044550">
    <property type="term" value="P:secondary metabolite biosynthetic process"/>
    <property type="evidence" value="ECO:0007669"/>
    <property type="project" value="TreeGrafter"/>
</dbReference>
<keyword evidence="6" id="KW-1185">Reference proteome</keyword>
<dbReference type="STRING" id="573065.Astex_2148"/>
<evidence type="ECO:0000313" key="5">
    <source>
        <dbReference type="EMBL" id="ADU13806.1"/>
    </source>
</evidence>